<evidence type="ECO:0000313" key="8">
    <source>
        <dbReference type="Proteomes" id="UP000319026"/>
    </source>
</evidence>
<dbReference type="Proteomes" id="UP000318041">
    <property type="component" value="Unassembled WGS sequence"/>
</dbReference>
<dbReference type="Proteomes" id="UP000319026">
    <property type="component" value="Unassembled WGS sequence"/>
</dbReference>
<dbReference type="Proteomes" id="UP000479773">
    <property type="component" value="Unassembled WGS sequence"/>
</dbReference>
<dbReference type="EMBL" id="VOHV01000005">
    <property type="protein sequence ID" value="TWV41169.1"/>
    <property type="molecule type" value="Genomic_DNA"/>
</dbReference>
<evidence type="ECO:0000313" key="4">
    <source>
        <dbReference type="EMBL" id="TWV48218.1"/>
    </source>
</evidence>
<name>D1JMQ1_BACFG</name>
<evidence type="ECO:0000313" key="5">
    <source>
        <dbReference type="EMBL" id="TWV77373.1"/>
    </source>
</evidence>
<reference evidence="5 7" key="4">
    <citation type="submission" date="2019-08" db="EMBL/GenBank/DDBJ databases">
        <title>Genome sequencing of Bacteroides fragilis Sample_iSURF_9.</title>
        <authorList>
            <person name="Chandler J.E."/>
            <person name="Ruoff K.L."/>
            <person name="Price C.E."/>
            <person name="Valls R.A."/>
            <person name="O'Toole G.A."/>
        </authorList>
    </citation>
    <scope>NUCLEOTIDE SEQUENCE [LARGE SCALE GENOMIC DNA]</scope>
    <source>
        <strain evidence="5 7">CFPLTA004_1B</strain>
    </source>
</reference>
<evidence type="ECO:0000313" key="9">
    <source>
        <dbReference type="Proteomes" id="UP000460666"/>
    </source>
</evidence>
<proteinExistence type="predicted"/>
<reference evidence="4 8" key="2">
    <citation type="submission" date="2019-07" db="EMBL/GenBank/DDBJ databases">
        <title>Genome Sequencing of Bacteroides fragilis.</title>
        <authorList>
            <person name="Pinto K.M."/>
            <person name="Ruoff K.L."/>
            <person name="Price C.E."/>
            <person name="Valls R.A."/>
            <person name="O'Toole G.A."/>
        </authorList>
    </citation>
    <scope>NUCLEOTIDE SEQUENCE [LARGE SCALE GENOMIC DNA]</scope>
    <source>
        <strain evidence="4 8">AD135F_3B</strain>
    </source>
</reference>
<evidence type="ECO:0000313" key="2">
    <source>
        <dbReference type="EMBL" id="KAA5002146.1"/>
    </source>
</evidence>
<dbReference type="AlphaFoldDB" id="D1JMQ1"/>
<dbReference type="Proteomes" id="UP000315444">
    <property type="component" value="Unassembled WGS sequence"/>
</dbReference>
<dbReference type="HOGENOM" id="CLU_3004470_0_0_10"/>
<evidence type="ECO:0000313" key="3">
    <source>
        <dbReference type="EMBL" id="TWV41169.1"/>
    </source>
</evidence>
<organism evidence="4 8">
    <name type="scientific">Bacteroides fragilis</name>
    <dbReference type="NCBI Taxonomy" id="817"/>
    <lineage>
        <taxon>Bacteria</taxon>
        <taxon>Pseudomonadati</taxon>
        <taxon>Bacteroidota</taxon>
        <taxon>Bacteroidia</taxon>
        <taxon>Bacteroidales</taxon>
        <taxon>Bacteroidaceae</taxon>
        <taxon>Bacteroides</taxon>
    </lineage>
</organism>
<evidence type="ECO:0000313" key="6">
    <source>
        <dbReference type="Proteomes" id="UP000315444"/>
    </source>
</evidence>
<comment type="caution">
    <text evidence="4">The sequence shown here is derived from an EMBL/GenBank/DDBJ whole genome shotgun (WGS) entry which is preliminary data.</text>
</comment>
<dbReference type="Proteomes" id="UP000460666">
    <property type="component" value="Unassembled WGS sequence"/>
</dbReference>
<dbReference type="EMBL" id="VWCJ01000001">
    <property type="protein sequence ID" value="KAA5002146.1"/>
    <property type="molecule type" value="Genomic_DNA"/>
</dbReference>
<accession>D1JMQ1</accession>
<reference evidence="3 6" key="3">
    <citation type="submission" date="2019-07" db="EMBL/GenBank/DDBJ databases">
        <title>Genome sequencing of Bacteroides fragilis.</title>
        <authorList>
            <person name="Galasyn E.V."/>
            <person name="Ruoff K.L."/>
            <person name="Price C.E."/>
            <person name="Valls R.A."/>
            <person name="O'Toole G.A."/>
        </authorList>
    </citation>
    <scope>NUCLEOTIDE SEQUENCE [LARGE SCALE GENOMIC DNA]</scope>
    <source>
        <strain evidence="3 6">AD135F_1B</strain>
    </source>
</reference>
<dbReference type="EMBL" id="VOHT01000005">
    <property type="protein sequence ID" value="TWV48218.1"/>
    <property type="molecule type" value="Genomic_DNA"/>
</dbReference>
<dbReference type="EMBL" id="VOHY01000003">
    <property type="protein sequence ID" value="TWV77373.1"/>
    <property type="molecule type" value="Genomic_DNA"/>
</dbReference>
<protein>
    <submittedName>
        <fullName evidence="4">Uncharacterized protein</fullName>
    </submittedName>
</protein>
<evidence type="ECO:0000313" key="7">
    <source>
        <dbReference type="Proteomes" id="UP000318041"/>
    </source>
</evidence>
<evidence type="ECO:0000313" key="10">
    <source>
        <dbReference type="Proteomes" id="UP000479773"/>
    </source>
</evidence>
<reference evidence="9 10" key="1">
    <citation type="journal article" date="2019" name="Nat. Med.">
        <title>A library of human gut bacterial isolates paired with longitudinal multiomics data enables mechanistic microbiome research.</title>
        <authorList>
            <person name="Poyet M."/>
            <person name="Groussin M."/>
            <person name="Gibbons S.M."/>
            <person name="Avila-Pacheco J."/>
            <person name="Jiang X."/>
            <person name="Kearney S.M."/>
            <person name="Perrotta A.R."/>
            <person name="Berdy B."/>
            <person name="Zhao S."/>
            <person name="Lieberman T.D."/>
            <person name="Swanson P.K."/>
            <person name="Smith M."/>
            <person name="Roesemann S."/>
            <person name="Alexander J.E."/>
            <person name="Rich S.A."/>
            <person name="Livny J."/>
            <person name="Vlamakis H."/>
            <person name="Clish C."/>
            <person name="Bullock K."/>
            <person name="Deik A."/>
            <person name="Scott J."/>
            <person name="Pierce K.A."/>
            <person name="Xavier R.J."/>
            <person name="Alm E.J."/>
        </authorList>
    </citation>
    <scope>NUCLEOTIDE SEQUENCE [LARGE SCALE GENOMIC DNA]</scope>
    <source>
        <strain evidence="1 10">BIOML-A106</strain>
        <strain evidence="2 9">BIOML-A46</strain>
    </source>
</reference>
<sequence>MTIIGNRWQCHLFFFILQPSLRQEFSNQKIPLFSTHDIPYKSSVYLLYICICHKPL</sequence>
<evidence type="ECO:0000313" key="1">
    <source>
        <dbReference type="EMBL" id="KAA4754695.1"/>
    </source>
</evidence>
<gene>
    <name evidence="2" type="ORF">F2Z89_02290</name>
    <name evidence="1" type="ORF">F3B44_06405</name>
    <name evidence="4" type="ORF">FSA03_12360</name>
    <name evidence="3" type="ORF">FSA06_13665</name>
    <name evidence="5" type="ORF">FSA08_04940</name>
</gene>
<dbReference type="EMBL" id="VWEQ01000004">
    <property type="protein sequence ID" value="KAA4754695.1"/>
    <property type="molecule type" value="Genomic_DNA"/>
</dbReference>